<evidence type="ECO:0000259" key="3">
    <source>
        <dbReference type="PROSITE" id="PS51671"/>
    </source>
</evidence>
<dbReference type="InterPro" id="IPR056816">
    <property type="entry name" value="ACR2/9/10_N"/>
</dbReference>
<feature type="domain" description="ACT" evidence="3">
    <location>
        <begin position="275"/>
        <end position="358"/>
    </location>
</feature>
<dbReference type="InterPro" id="IPR002912">
    <property type="entry name" value="ACT_dom"/>
</dbReference>
<keyword evidence="1" id="KW-0677">Repeat</keyword>
<dbReference type="PANTHER" id="PTHR31096:SF65">
    <property type="entry name" value="ACT DOMAIN-CONTAINING PROTEIN ACR9"/>
    <property type="match status" value="1"/>
</dbReference>
<dbReference type="InterPro" id="IPR056805">
    <property type="entry name" value="ACT_ACR9/10_C"/>
</dbReference>
<gene>
    <name evidence="4" type="ORF">TSPGSL018_11894</name>
</gene>
<feature type="compositionally biased region" description="Low complexity" evidence="2">
    <location>
        <begin position="222"/>
        <end position="236"/>
    </location>
</feature>
<dbReference type="Pfam" id="PF24931">
    <property type="entry name" value="ACT_ACR9_3rd"/>
    <property type="match status" value="1"/>
</dbReference>
<dbReference type="InterPro" id="IPR045865">
    <property type="entry name" value="ACT-like_dom_sf"/>
</dbReference>
<accession>A0A061R5B4</accession>
<organism evidence="4">
    <name type="scientific">Tetraselmis sp. GSL018</name>
    <dbReference type="NCBI Taxonomy" id="582737"/>
    <lineage>
        <taxon>Eukaryota</taxon>
        <taxon>Viridiplantae</taxon>
        <taxon>Chlorophyta</taxon>
        <taxon>core chlorophytes</taxon>
        <taxon>Chlorodendrophyceae</taxon>
        <taxon>Chlorodendrales</taxon>
        <taxon>Chlorodendraceae</taxon>
        <taxon>Tetraselmis</taxon>
    </lineage>
</organism>
<evidence type="ECO:0000313" key="4">
    <source>
        <dbReference type="EMBL" id="JAC67143.1"/>
    </source>
</evidence>
<dbReference type="AlphaFoldDB" id="A0A061R5B4"/>
<evidence type="ECO:0000256" key="2">
    <source>
        <dbReference type="SAM" id="MobiDB-lite"/>
    </source>
</evidence>
<feature type="region of interest" description="Disordered" evidence="2">
    <location>
        <begin position="217"/>
        <end position="264"/>
    </location>
</feature>
<dbReference type="Pfam" id="PF24914">
    <property type="entry name" value="ACR10_N"/>
    <property type="match status" value="1"/>
</dbReference>
<reference evidence="4" key="1">
    <citation type="submission" date="2014-05" db="EMBL/GenBank/DDBJ databases">
        <title>The transcriptome of the halophilic microalga Tetraselmis sp. GSL018 isolated from the Great Salt Lake, Utah.</title>
        <authorList>
            <person name="Jinkerson R.E."/>
            <person name="D'Adamo S."/>
            <person name="Posewitz M.C."/>
        </authorList>
    </citation>
    <scope>NUCLEOTIDE SEQUENCE</scope>
    <source>
        <strain evidence="4">GSL018</strain>
    </source>
</reference>
<feature type="compositionally biased region" description="Basic and acidic residues" evidence="2">
    <location>
        <begin position="249"/>
        <end position="259"/>
    </location>
</feature>
<proteinExistence type="predicted"/>
<dbReference type="EMBL" id="GBEZ01019410">
    <property type="protein sequence ID" value="JAC67143.1"/>
    <property type="molecule type" value="Transcribed_RNA"/>
</dbReference>
<sequence length="527" mass="58377">MDDDDDVVTIRPVTGQQESMEVRISCPDATGLGTDIARTLLDFGLKEIQGDVSTDGKWCFLIFQVALIPGMRPRWNMLKKRLISILPSTDQHINKFYLWKEELLTHLEQKQFVLQVTSYDRMGYLHDLVNALFECDLACAKAHITTCPSSGVLDVFWICDYRKELPSEARQHEIIATLKKTLGQPDANITISAVPADGDEPNRNSVQVKRVACKDAKPSNPLRLSSARSRSRLGGADRPPILYSQNSLHSDRDHSKPSDGAKVSIDNCTAPSHTIVQVCCQDRKGLLYDITRTVKDSSLRVAYAKVCVKQNSVYFADIFVQEVQGGRITDDHMLHWLVEKVRRAVTHPFKVSTRDVYDGLCTELKVVAGVDSGGRGRPKVTYDVTHALSTLRVCVFMAQIYIERVVDEFDEEHLQELHCFLLQDMHGHALTKDVKAQVTRLVQSALLGAPLQAPHEQQQQQQHAGVAAEGIGAQEAGAVMPLPPAPAQHPHCNGKQPLPAGLKLPSAVAAGVPPSMAPNLSGWNRKW</sequence>
<dbReference type="Pfam" id="PF24926">
    <property type="entry name" value="ACT_ACR9_C"/>
    <property type="match status" value="1"/>
</dbReference>
<dbReference type="SUPFAM" id="SSF55021">
    <property type="entry name" value="ACT-like"/>
    <property type="match status" value="1"/>
</dbReference>
<evidence type="ECO:0000256" key="1">
    <source>
        <dbReference type="ARBA" id="ARBA00022737"/>
    </source>
</evidence>
<dbReference type="PANTHER" id="PTHR31096">
    <property type="entry name" value="ACT DOMAIN-CONTAINING PROTEIN ACR4-RELATED"/>
    <property type="match status" value="1"/>
</dbReference>
<name>A0A061R5B4_9CHLO</name>
<protein>
    <submittedName>
        <fullName evidence="4">Act-like superfamily protein isoform 1</fullName>
    </submittedName>
</protein>
<dbReference type="InterPro" id="IPR040217">
    <property type="entry name" value="ACR1-12"/>
</dbReference>
<dbReference type="PROSITE" id="PS51671">
    <property type="entry name" value="ACT"/>
    <property type="match status" value="1"/>
</dbReference>